<keyword evidence="1" id="KW-1133">Transmembrane helix</keyword>
<organism evidence="2 3">
    <name type="scientific">Oceaniradius stylonematis</name>
    <dbReference type="NCBI Taxonomy" id="2184161"/>
    <lineage>
        <taxon>Bacteria</taxon>
        <taxon>Pseudomonadati</taxon>
        <taxon>Pseudomonadota</taxon>
        <taxon>Alphaproteobacteria</taxon>
        <taxon>Hyphomicrobiales</taxon>
        <taxon>Ahrensiaceae</taxon>
        <taxon>Oceaniradius</taxon>
    </lineage>
</organism>
<proteinExistence type="predicted"/>
<accession>A0A3A8AHD1</accession>
<dbReference type="RefSeq" id="WP_109769299.1">
    <property type="nucleotide sequence ID" value="NZ_QFWV02000001.1"/>
</dbReference>
<feature type="transmembrane region" description="Helical" evidence="1">
    <location>
        <begin position="169"/>
        <end position="190"/>
    </location>
</feature>
<reference evidence="2 3" key="1">
    <citation type="journal article" date="2018" name="Int. J. Syst. Bacteriol.">
        <title>Oceaniradius stylonemae gen. nov., sp. nov., isolated from a red alga, Stylonema cornu-cervi.</title>
        <authorList>
            <person name="Jeong S."/>
        </authorList>
    </citation>
    <scope>NUCLEOTIDE SEQUENCE [LARGE SCALE GENOMIC DNA]</scope>
    <source>
        <strain evidence="2 3">StC1</strain>
    </source>
</reference>
<gene>
    <name evidence="2" type="ORF">DEM25_000345</name>
</gene>
<dbReference type="AlphaFoldDB" id="A0A3A8AHD1"/>
<name>A0A3A8AHD1_9HYPH</name>
<feature type="transmembrane region" description="Helical" evidence="1">
    <location>
        <begin position="138"/>
        <end position="157"/>
    </location>
</feature>
<comment type="caution">
    <text evidence="2">The sequence shown here is derived from an EMBL/GenBank/DDBJ whole genome shotgun (WGS) entry which is preliminary data.</text>
</comment>
<dbReference type="EMBL" id="QFWV02000001">
    <property type="protein sequence ID" value="RKF08489.1"/>
    <property type="molecule type" value="Genomic_DNA"/>
</dbReference>
<evidence type="ECO:0008006" key="4">
    <source>
        <dbReference type="Google" id="ProtNLM"/>
    </source>
</evidence>
<feature type="transmembrane region" description="Helical" evidence="1">
    <location>
        <begin position="77"/>
        <end position="95"/>
    </location>
</feature>
<keyword evidence="1" id="KW-0812">Transmembrane</keyword>
<feature type="transmembrane region" description="Helical" evidence="1">
    <location>
        <begin position="35"/>
        <end position="57"/>
    </location>
</feature>
<dbReference type="Proteomes" id="UP000246132">
    <property type="component" value="Unassembled WGS sequence"/>
</dbReference>
<feature type="transmembrane region" description="Helical" evidence="1">
    <location>
        <begin position="107"/>
        <end position="126"/>
    </location>
</feature>
<keyword evidence="3" id="KW-1185">Reference proteome</keyword>
<evidence type="ECO:0000256" key="1">
    <source>
        <dbReference type="SAM" id="Phobius"/>
    </source>
</evidence>
<dbReference type="OrthoDB" id="9811204at2"/>
<evidence type="ECO:0000313" key="3">
    <source>
        <dbReference type="Proteomes" id="UP000246132"/>
    </source>
</evidence>
<protein>
    <recommendedName>
        <fullName evidence="4">Transporter</fullName>
    </recommendedName>
</protein>
<sequence>MINLDYAFHHVECVAAAITGRPGAIERMDISADGFWRSFTAIAVALPAMFFVWVMNARANQAEMPSMGVAPLVAGEAVFELVVWLLPIPVFALVLRPLGLGHRFVHLVIARNWANALFSYVIAALYVPHLVVADDNGAMMMLGGVLMVLILVAAVRLTRAALDSSVSLAMAFIAGEFIVSIALAIAYLGMLGL</sequence>
<evidence type="ECO:0000313" key="2">
    <source>
        <dbReference type="EMBL" id="RKF08489.1"/>
    </source>
</evidence>
<keyword evidence="1" id="KW-0472">Membrane</keyword>